<dbReference type="EMBL" id="NNAY01000441">
    <property type="protein sequence ID" value="OXU28373.1"/>
    <property type="molecule type" value="Genomic_DNA"/>
</dbReference>
<dbReference type="OrthoDB" id="10476283at2759"/>
<feature type="signal peptide" evidence="1">
    <location>
        <begin position="1"/>
        <end position="19"/>
    </location>
</feature>
<proteinExistence type="predicted"/>
<name>A0A232FD07_9HYME</name>
<dbReference type="Proteomes" id="UP000215335">
    <property type="component" value="Unassembled WGS sequence"/>
</dbReference>
<evidence type="ECO:0000313" key="3">
    <source>
        <dbReference type="Proteomes" id="UP000215335"/>
    </source>
</evidence>
<dbReference type="AlphaFoldDB" id="A0A232FD07"/>
<evidence type="ECO:0000256" key="1">
    <source>
        <dbReference type="SAM" id="SignalP"/>
    </source>
</evidence>
<protein>
    <submittedName>
        <fullName evidence="2">Uncharacterized protein</fullName>
    </submittedName>
</protein>
<reference evidence="2 3" key="1">
    <citation type="journal article" date="2017" name="Curr. Biol.">
        <title>The Evolution of Venom by Co-option of Single-Copy Genes.</title>
        <authorList>
            <person name="Martinson E.O."/>
            <person name="Mrinalini"/>
            <person name="Kelkar Y.D."/>
            <person name="Chang C.H."/>
            <person name="Werren J.H."/>
        </authorList>
    </citation>
    <scope>NUCLEOTIDE SEQUENCE [LARGE SCALE GENOMIC DNA]</scope>
    <source>
        <strain evidence="2 3">Alberta</strain>
        <tissue evidence="2">Whole body</tissue>
    </source>
</reference>
<accession>A0A232FD07</accession>
<keyword evidence="1" id="KW-0732">Signal</keyword>
<organism evidence="2 3">
    <name type="scientific">Trichomalopsis sarcophagae</name>
    <dbReference type="NCBI Taxonomy" id="543379"/>
    <lineage>
        <taxon>Eukaryota</taxon>
        <taxon>Metazoa</taxon>
        <taxon>Ecdysozoa</taxon>
        <taxon>Arthropoda</taxon>
        <taxon>Hexapoda</taxon>
        <taxon>Insecta</taxon>
        <taxon>Pterygota</taxon>
        <taxon>Neoptera</taxon>
        <taxon>Endopterygota</taxon>
        <taxon>Hymenoptera</taxon>
        <taxon>Apocrita</taxon>
        <taxon>Proctotrupomorpha</taxon>
        <taxon>Chalcidoidea</taxon>
        <taxon>Pteromalidae</taxon>
        <taxon>Pteromalinae</taxon>
        <taxon>Trichomalopsis</taxon>
    </lineage>
</organism>
<feature type="chain" id="PRO_5013348295" evidence="1">
    <location>
        <begin position="20"/>
        <end position="140"/>
    </location>
</feature>
<sequence>MSALKTVFLLLVCVTIALGFHIDSRAKRATTNSINTSSDSVSKINITSLDSISSLNAGNAASAMQNAANTIGSGAKGVASRVQNAFNSTYQEEKDSVSDSWNNVKELIHQNVETGANLTKTAFDLGTIFPKFGKNLIIGN</sequence>
<keyword evidence="3" id="KW-1185">Reference proteome</keyword>
<comment type="caution">
    <text evidence="2">The sequence shown here is derived from an EMBL/GenBank/DDBJ whole genome shotgun (WGS) entry which is preliminary data.</text>
</comment>
<evidence type="ECO:0000313" key="2">
    <source>
        <dbReference type="EMBL" id="OXU28373.1"/>
    </source>
</evidence>
<gene>
    <name evidence="2" type="ORF">TSAR_006424</name>
</gene>